<gene>
    <name evidence="1" type="ORF">MNB_SM-4-667</name>
</gene>
<name>A0A1W1CFM3_9ZZZZ</name>
<reference evidence="1" key="1">
    <citation type="submission" date="2016-10" db="EMBL/GenBank/DDBJ databases">
        <authorList>
            <person name="de Groot N.N."/>
        </authorList>
    </citation>
    <scope>NUCLEOTIDE SEQUENCE</scope>
</reference>
<protein>
    <submittedName>
        <fullName evidence="1">Uncharacterized protein</fullName>
    </submittedName>
</protein>
<dbReference type="PROSITE" id="PS51257">
    <property type="entry name" value="PROKAR_LIPOPROTEIN"/>
    <property type="match status" value="1"/>
</dbReference>
<dbReference type="AlphaFoldDB" id="A0A1W1CFM3"/>
<dbReference type="EMBL" id="FPHF01000077">
    <property type="protein sequence ID" value="SFV64512.1"/>
    <property type="molecule type" value="Genomic_DNA"/>
</dbReference>
<proteinExistence type="predicted"/>
<organism evidence="1">
    <name type="scientific">hydrothermal vent metagenome</name>
    <dbReference type="NCBI Taxonomy" id="652676"/>
    <lineage>
        <taxon>unclassified sequences</taxon>
        <taxon>metagenomes</taxon>
        <taxon>ecological metagenomes</taxon>
    </lineage>
</organism>
<sequence length="154" mass="17260">MLSNVLKYVFFISFLVIGILGCNEDSSDEDEVPAVSISSFSEIKVASSFTWETSSTLTLELTAFLNAQESGLVFINLSFIDYEDNFNMVPIYKGSIENNNTAVINLKVTSNIQDFNLRATYKNKNYDQNLSREDLKNLQIIDLRDTDSGTGDVL</sequence>
<accession>A0A1W1CFM3</accession>
<evidence type="ECO:0000313" key="1">
    <source>
        <dbReference type="EMBL" id="SFV64512.1"/>
    </source>
</evidence>